<name>A0AA39TXF3_9AGAR</name>
<feature type="region of interest" description="Disordered" evidence="1">
    <location>
        <begin position="216"/>
        <end position="253"/>
    </location>
</feature>
<evidence type="ECO:0000313" key="3">
    <source>
        <dbReference type="EMBL" id="KAK0472692.1"/>
    </source>
</evidence>
<dbReference type="EMBL" id="JAUEPR010000038">
    <property type="protein sequence ID" value="KAK0472692.1"/>
    <property type="molecule type" value="Genomic_DNA"/>
</dbReference>
<proteinExistence type="predicted"/>
<dbReference type="EMBL" id="JAUEPR010000159">
    <property type="protein sequence ID" value="KAK0460848.1"/>
    <property type="molecule type" value="Genomic_DNA"/>
</dbReference>
<sequence>MKTGNEWDFRPEAQCCTFRIECLPTEVVRERPSADLEHTRDIASDVSSKLSPGEGGSSYVEGPGWKKDDIPEQGSTQALNKNNSAYANSRKREGVRKWMFDVSTKGPISKYEMSVTLYRACHHTRWRNNFIFSDFEQEICSESYLRLMGGKSDRRSKAVARSRIMICFGKGRVMKCRALFKEILVMRRPSHPRLDIAGRYLPEDFAAEMRMVGRYRTRTAPEPYDQEDDDEQEAATPSRDKNDQGEALELKLE</sequence>
<protein>
    <submittedName>
        <fullName evidence="3">Uncharacterized protein</fullName>
    </submittedName>
</protein>
<keyword evidence="4" id="KW-1185">Reference proteome</keyword>
<organism evidence="3 4">
    <name type="scientific">Armillaria novae-zelandiae</name>
    <dbReference type="NCBI Taxonomy" id="153914"/>
    <lineage>
        <taxon>Eukaryota</taxon>
        <taxon>Fungi</taxon>
        <taxon>Dikarya</taxon>
        <taxon>Basidiomycota</taxon>
        <taxon>Agaricomycotina</taxon>
        <taxon>Agaricomycetes</taxon>
        <taxon>Agaricomycetidae</taxon>
        <taxon>Agaricales</taxon>
        <taxon>Marasmiineae</taxon>
        <taxon>Physalacriaceae</taxon>
        <taxon>Armillaria</taxon>
    </lineage>
</organism>
<feature type="compositionally biased region" description="Basic and acidic residues" evidence="1">
    <location>
        <begin position="31"/>
        <end position="43"/>
    </location>
</feature>
<dbReference type="Proteomes" id="UP001175227">
    <property type="component" value="Unassembled WGS sequence"/>
</dbReference>
<evidence type="ECO:0000256" key="1">
    <source>
        <dbReference type="SAM" id="MobiDB-lite"/>
    </source>
</evidence>
<dbReference type="AlphaFoldDB" id="A0AA39TXF3"/>
<reference evidence="3" key="1">
    <citation type="submission" date="2023-06" db="EMBL/GenBank/DDBJ databases">
        <authorList>
            <consortium name="Lawrence Berkeley National Laboratory"/>
            <person name="Ahrendt S."/>
            <person name="Sahu N."/>
            <person name="Indic B."/>
            <person name="Wong-Bajracharya J."/>
            <person name="Merenyi Z."/>
            <person name="Ke H.-M."/>
            <person name="Monk M."/>
            <person name="Kocsube S."/>
            <person name="Drula E."/>
            <person name="Lipzen A."/>
            <person name="Balint B."/>
            <person name="Henrissat B."/>
            <person name="Andreopoulos B."/>
            <person name="Martin F.M."/>
            <person name="Harder C.B."/>
            <person name="Rigling D."/>
            <person name="Ford K.L."/>
            <person name="Foster G.D."/>
            <person name="Pangilinan J."/>
            <person name="Papanicolaou A."/>
            <person name="Barry K."/>
            <person name="LaButti K."/>
            <person name="Viragh M."/>
            <person name="Koriabine M."/>
            <person name="Yan M."/>
            <person name="Riley R."/>
            <person name="Champramary S."/>
            <person name="Plett K.L."/>
            <person name="Tsai I.J."/>
            <person name="Slot J."/>
            <person name="Sipos G."/>
            <person name="Plett J."/>
            <person name="Nagy L.G."/>
            <person name="Grigoriev I.V."/>
        </authorList>
    </citation>
    <scope>NUCLEOTIDE SEQUENCE</scope>
    <source>
        <strain evidence="3">ICMP 16352</strain>
    </source>
</reference>
<feature type="compositionally biased region" description="Polar residues" evidence="1">
    <location>
        <begin position="73"/>
        <end position="87"/>
    </location>
</feature>
<feature type="compositionally biased region" description="Basic and acidic residues" evidence="1">
    <location>
        <begin position="238"/>
        <end position="253"/>
    </location>
</feature>
<gene>
    <name evidence="3" type="ORF">IW261DRAFT_1424047</name>
    <name evidence="2" type="ORF">IW261DRAFT_1428657</name>
</gene>
<feature type="compositionally biased region" description="Acidic residues" evidence="1">
    <location>
        <begin position="224"/>
        <end position="233"/>
    </location>
</feature>
<comment type="caution">
    <text evidence="3">The sequence shown here is derived from an EMBL/GenBank/DDBJ whole genome shotgun (WGS) entry which is preliminary data.</text>
</comment>
<feature type="region of interest" description="Disordered" evidence="1">
    <location>
        <begin position="31"/>
        <end position="88"/>
    </location>
</feature>
<evidence type="ECO:0000313" key="2">
    <source>
        <dbReference type="EMBL" id="KAK0460848.1"/>
    </source>
</evidence>
<accession>A0AA39TXF3</accession>
<evidence type="ECO:0000313" key="4">
    <source>
        <dbReference type="Proteomes" id="UP001175227"/>
    </source>
</evidence>